<keyword evidence="4" id="KW-0472">Membrane</keyword>
<dbReference type="Proteomes" id="UP000199045">
    <property type="component" value="Unassembled WGS sequence"/>
</dbReference>
<dbReference type="SUPFAM" id="SSF48452">
    <property type="entry name" value="TPR-like"/>
    <property type="match status" value="1"/>
</dbReference>
<sequence length="468" mass="52788">MRNTFINRQISKQFLLVVTICCFSLSCNNILDVDIPANKAVGDELFKNKESAETAVLGIYSAIAGTSNVFAGVITSYTAIYADEAFFTGQAISAQEFYNGAISTTNTILETNFWNNSYKIVYQINACLEKLNKSTVLSNAIKNQLSGECMFLRAFIYFQMIQLFGAVPLITVTDYRVNENMPRTEPGAIRKSILTDLLSAKDLLSDAYPGTERARANKSTASALLARYYLHQQQWQDAEKEASSIINTGHYRLTALDDVFLANSDEAIFQIQPVLAGYNTMEGNNFIPTEAGRPSYALTTYLRDAFEVNDKRWNSWVKGKVSDGITYYYPFKYKRKADFTSNPKPVEYNMIFRLAEILLIRAECRVHLNFLPGAIADLDAIRQRAGLPLIQTAYPNISAAELSEKIAQERRIEFFIEGGHRWLDLKRTGKASETLKQVKSDWKVTKELWPIPQAQRVLNPALTQNDGY</sequence>
<comment type="similarity">
    <text evidence="2">Belongs to the SusD family.</text>
</comment>
<evidence type="ECO:0000256" key="4">
    <source>
        <dbReference type="ARBA" id="ARBA00023136"/>
    </source>
</evidence>
<proteinExistence type="inferred from homology"/>
<dbReference type="AlphaFoldDB" id="A0A1G7LWM8"/>
<name>A0A1G7LWM8_CHIFI</name>
<evidence type="ECO:0000256" key="1">
    <source>
        <dbReference type="ARBA" id="ARBA00004442"/>
    </source>
</evidence>
<evidence type="ECO:0000259" key="7">
    <source>
        <dbReference type="Pfam" id="PF14322"/>
    </source>
</evidence>
<dbReference type="EMBL" id="FNBN01000002">
    <property type="protein sequence ID" value="SDF53801.1"/>
    <property type="molecule type" value="Genomic_DNA"/>
</dbReference>
<dbReference type="InterPro" id="IPR033985">
    <property type="entry name" value="SusD-like_N"/>
</dbReference>
<evidence type="ECO:0000256" key="2">
    <source>
        <dbReference type="ARBA" id="ARBA00006275"/>
    </source>
</evidence>
<evidence type="ECO:0000313" key="9">
    <source>
        <dbReference type="Proteomes" id="UP000199045"/>
    </source>
</evidence>
<dbReference type="InterPro" id="IPR012944">
    <property type="entry name" value="SusD_RagB_dom"/>
</dbReference>
<dbReference type="PROSITE" id="PS51257">
    <property type="entry name" value="PROKAR_LIPOPROTEIN"/>
    <property type="match status" value="1"/>
</dbReference>
<dbReference type="STRING" id="104663.SAMN04488121_102211"/>
<protein>
    <submittedName>
        <fullName evidence="8">Starch-binding associating with outer membrane</fullName>
    </submittedName>
</protein>
<keyword evidence="3" id="KW-0732">Signal</keyword>
<keyword evidence="5" id="KW-0998">Cell outer membrane</keyword>
<accession>A0A1G7LWM8</accession>
<feature type="domain" description="RagB/SusD" evidence="6">
    <location>
        <begin position="326"/>
        <end position="468"/>
    </location>
</feature>
<dbReference type="GO" id="GO:0009279">
    <property type="term" value="C:cell outer membrane"/>
    <property type="evidence" value="ECO:0007669"/>
    <property type="project" value="UniProtKB-SubCell"/>
</dbReference>
<gene>
    <name evidence="8" type="ORF">SAMN04488121_102211</name>
</gene>
<evidence type="ECO:0000256" key="3">
    <source>
        <dbReference type="ARBA" id="ARBA00022729"/>
    </source>
</evidence>
<evidence type="ECO:0000256" key="5">
    <source>
        <dbReference type="ARBA" id="ARBA00023237"/>
    </source>
</evidence>
<evidence type="ECO:0000313" key="8">
    <source>
        <dbReference type="EMBL" id="SDF53801.1"/>
    </source>
</evidence>
<dbReference type="Gene3D" id="1.25.40.390">
    <property type="match status" value="1"/>
</dbReference>
<comment type="subcellular location">
    <subcellularLocation>
        <location evidence="1">Cell outer membrane</location>
    </subcellularLocation>
</comment>
<dbReference type="Pfam" id="PF14322">
    <property type="entry name" value="SusD-like_3"/>
    <property type="match status" value="1"/>
</dbReference>
<evidence type="ECO:0000259" key="6">
    <source>
        <dbReference type="Pfam" id="PF07980"/>
    </source>
</evidence>
<feature type="domain" description="SusD-like N-terminal" evidence="7">
    <location>
        <begin position="77"/>
        <end position="230"/>
    </location>
</feature>
<organism evidence="8 9">
    <name type="scientific">Chitinophaga filiformis</name>
    <name type="common">Myxococcus filiformis</name>
    <name type="synonym">Flexibacter filiformis</name>
    <dbReference type="NCBI Taxonomy" id="104663"/>
    <lineage>
        <taxon>Bacteria</taxon>
        <taxon>Pseudomonadati</taxon>
        <taxon>Bacteroidota</taxon>
        <taxon>Chitinophagia</taxon>
        <taxon>Chitinophagales</taxon>
        <taxon>Chitinophagaceae</taxon>
        <taxon>Chitinophaga</taxon>
    </lineage>
</organism>
<dbReference type="CDD" id="cd08977">
    <property type="entry name" value="SusD"/>
    <property type="match status" value="1"/>
</dbReference>
<dbReference type="InterPro" id="IPR011990">
    <property type="entry name" value="TPR-like_helical_dom_sf"/>
</dbReference>
<dbReference type="Pfam" id="PF07980">
    <property type="entry name" value="SusD_RagB"/>
    <property type="match status" value="1"/>
</dbReference>
<reference evidence="8 9" key="1">
    <citation type="submission" date="2016-10" db="EMBL/GenBank/DDBJ databases">
        <authorList>
            <person name="de Groot N.N."/>
        </authorList>
    </citation>
    <scope>NUCLEOTIDE SEQUENCE [LARGE SCALE GENOMIC DNA]</scope>
    <source>
        <strain evidence="8 9">DSM 527</strain>
    </source>
</reference>